<protein>
    <submittedName>
        <fullName evidence="1">Uncharacterized protein</fullName>
    </submittedName>
</protein>
<keyword evidence="2" id="KW-1185">Reference proteome</keyword>
<name>A0ABY7GBP0_MYAAR</name>
<dbReference type="Proteomes" id="UP001164746">
    <property type="component" value="Chromosome 17"/>
</dbReference>
<dbReference type="PANTHER" id="PTHR16897:SF2">
    <property type="entry name" value="OS03G0226600 PROTEIN"/>
    <property type="match status" value="1"/>
</dbReference>
<accession>A0ABY7GBP0</accession>
<organism evidence="1 2">
    <name type="scientific">Mya arenaria</name>
    <name type="common">Soft-shell clam</name>
    <dbReference type="NCBI Taxonomy" id="6604"/>
    <lineage>
        <taxon>Eukaryota</taxon>
        <taxon>Metazoa</taxon>
        <taxon>Spiralia</taxon>
        <taxon>Lophotrochozoa</taxon>
        <taxon>Mollusca</taxon>
        <taxon>Bivalvia</taxon>
        <taxon>Autobranchia</taxon>
        <taxon>Heteroconchia</taxon>
        <taxon>Euheterodonta</taxon>
        <taxon>Imparidentia</taxon>
        <taxon>Neoheterodontei</taxon>
        <taxon>Myida</taxon>
        <taxon>Myoidea</taxon>
        <taxon>Myidae</taxon>
        <taxon>Mya</taxon>
    </lineage>
</organism>
<reference evidence="1" key="1">
    <citation type="submission" date="2022-11" db="EMBL/GenBank/DDBJ databases">
        <title>Centuries of genome instability and evolution in soft-shell clam transmissible cancer (bioRxiv).</title>
        <authorList>
            <person name="Hart S.F.M."/>
            <person name="Yonemitsu M.A."/>
            <person name="Giersch R.M."/>
            <person name="Beal B.F."/>
            <person name="Arriagada G."/>
            <person name="Davis B.W."/>
            <person name="Ostrander E.A."/>
            <person name="Goff S.P."/>
            <person name="Metzger M.J."/>
        </authorList>
    </citation>
    <scope>NUCLEOTIDE SEQUENCE</scope>
    <source>
        <strain evidence="1">MELC-2E11</strain>
        <tissue evidence="1">Siphon/mantle</tissue>
    </source>
</reference>
<proteinExistence type="predicted"/>
<gene>
    <name evidence="1" type="ORF">MAR_034345</name>
</gene>
<evidence type="ECO:0000313" key="2">
    <source>
        <dbReference type="Proteomes" id="UP001164746"/>
    </source>
</evidence>
<dbReference type="PANTHER" id="PTHR16897">
    <property type="entry name" value="OS10G0105400 PROTEIN"/>
    <property type="match status" value="1"/>
</dbReference>
<evidence type="ECO:0000313" key="1">
    <source>
        <dbReference type="EMBL" id="WAR31803.1"/>
    </source>
</evidence>
<sequence>MHIGNHNRNYYFTINVKNMAGLSTTEHIDVLVDDSPPSKGVVYEGPEDSPDIDYTSDDSILVHWHGFIDHESGIKLYRVGLSDRCLSTQDLYNFIEVRSILIFRELPFYEESVRIPTTFTGKRFVTVIALNNAMEPSKPACSDGLTRDLSPPEFRNMTLQYGQLSESLLCLHGEVYLLQANMQRAKLLNTSACRSTCGADVESHKVTEIYQMHNIQGKDEDISSFLCEHLPLYTNDTIIYLPNDNIFITWDIEEGGSQIDDFFVGLGFNPTEIQSPSLVSYTSTRKKTYFKRRHEGLGSDEVFYIFVKVINKAGLERISTVGPVLIDQTPPLNGTLPQVILESDHIVFGWDSSTFYDEEQTAQIDQIYFQIAHNGIAVTPYQEWRLDSSSPCPSYSGGCFRYPLRRLQLQDTDNNLEFYINMHVYNNAGHYLSVTSRPFQLSSRYTPQQTVISDIDPLANNSIMDVDAHFTKEVLCAKWKDFSHHENLTLEVGVGLSNATDDVINFQLISNNNSYCLHSNAIRPNIKYVFLLKSSGSGGVSVSFSDGIMILDKNEIMHSLSVSIGYECSNQIANTYDVTLANNSARVTIKGPLHVGQRYTINIPYKAVVTSDDGIVSAEGNDTFIRPFVNRPALVFKLEHPTIVHDVLSFNLTLCPVQNVLPQAKRLVVSWKFLDERLAFLYKSVNLAYSVGVSENNSIKGQKNTFVVPFKPQIESNHAILEELNFLTNQKYIAEVQVCSKMECVKPVQSNEFSYERPNPVLRITEASLLLRDTCVRVKLQWSILDKDIVMAFYQWTLAQDKEGRKTLLTWKSITNNSIDITVEDCVVLPVHGHFSSYACIKAYSISGQLINSCKRLTKLDFGSYDANVVYDFDTRSEYWTQIQSIIHSSDIGDMYNFLHDNELDFGTSKLRPAAAVMHANERNVSWYLMISRHVPDDCDTDVACLTKKFTSDGFAIFDETDVFFDTSFYICVSSNPTVVEREWFSETLDEIRSCSDGFILGNTAPIPGKIIVQNVNGYITDIDHVVITWDPFHEKTGATLLGYPEDIQHYSIGVGNSPNRDDIIPFRNAGGEIAAMLPLDGIADGTSVYFTVNGSDHFGLSSVAVSTEFVTDTSPPTEGKIHFDQRHAYCNSDTISMRLVGFHDDHSGISYYNVGIGSSSIMVDTLSMTKYYTDTLDIDIQELNILEGHEYFILVQAINNAGIPSAIVSKQFIVDMTPPHGGHVLDGNWESKVDLDYQADTYTIRANWKDFSDIESDIDYFKVGLGTYQYSTDVRPFMDVGLKQDIMWNGPFIPGEKYYTTVQSCNKAGLCIQRSSDGIILDNSPPIMGRVQVGSGVRHSRYLPLNTSLRLQWAGFEDPQSDIDHFEVCLGRQKNMCDIVPAFNALLQSYMIKSNISLPINMPCFATVWAFNGVGMNVSSASDAILVDVTAPYNTIKPSIKLDYNTIKDNIAQWEKSIISVFWEFLDDESPILNHELTLFTHHEGHTPIERVRLGSEKHFTINLDGNNWLHNGDTYFVVITSCNAAGLCSTDRTNDILIDSTPPHQGGLKPQMFWENYKDTSGLHSNVSLTWYGFYDHESGVDRYYVTVSRYFSQQELSGGVLFQNHDNTSEEQHGNFTLQEALHPDDLIIVSVWTANSVGLNSSVARVSLFSLSSRASSVAIENQRGILEIEKHSCVVHFCNKDCTCAVVGKPCLKAETNMSCVEIVSFNNTDSDLTQFAVFGGLQFNPLTLTASSACIAGHWIQIEHFRKDPNIHRFEWSVGIHNQPYGEGIFD</sequence>
<dbReference type="EMBL" id="CP111028">
    <property type="protein sequence ID" value="WAR31803.1"/>
    <property type="molecule type" value="Genomic_DNA"/>
</dbReference>